<sequence length="70" mass="7823">MLSPILVLGEAIVHLSGFFLFNLFMSLAFCGIGYFIMLGMFVVTKLAIKGFVRYLKYNVSLVKGGLKRVE</sequence>
<evidence type="ECO:0000313" key="3">
    <source>
        <dbReference type="Proteomes" id="UP001165240"/>
    </source>
</evidence>
<evidence type="ECO:0000313" key="2">
    <source>
        <dbReference type="EMBL" id="GMG75214.1"/>
    </source>
</evidence>
<feature type="transmembrane region" description="Helical" evidence="1">
    <location>
        <begin position="20"/>
        <end position="43"/>
    </location>
</feature>
<name>A0AAX6BND7_PRIMG</name>
<gene>
    <name evidence="2" type="ORF">ShirakiTB12_36820</name>
</gene>
<evidence type="ECO:0000256" key="1">
    <source>
        <dbReference type="SAM" id="Phobius"/>
    </source>
</evidence>
<accession>A0AAX6BND7</accession>
<keyword evidence="1" id="KW-1133">Transmembrane helix</keyword>
<dbReference type="Proteomes" id="UP001165240">
    <property type="component" value="Unassembled WGS sequence"/>
</dbReference>
<evidence type="ECO:0008006" key="4">
    <source>
        <dbReference type="Google" id="ProtNLM"/>
    </source>
</evidence>
<keyword evidence="1" id="KW-0472">Membrane</keyword>
<protein>
    <recommendedName>
        <fullName evidence="4">NADH dehydrogenase subunit 4L</fullName>
    </recommendedName>
</protein>
<reference evidence="2" key="1">
    <citation type="journal article" date="2024" name="Appl Microbiol">
        <title>Effect of kuratsuki Bacillus and Priestia on Taste of Sake.</title>
        <authorList>
            <person name="Kobayashi K."/>
            <person name="Nishida H."/>
        </authorList>
    </citation>
    <scope>NUCLEOTIDE SEQUENCE</scope>
    <source>
        <strain evidence="2">B-12</strain>
    </source>
</reference>
<keyword evidence="1" id="KW-0812">Transmembrane</keyword>
<dbReference type="AlphaFoldDB" id="A0AAX6BND7"/>
<dbReference type="EMBL" id="BSYK01000001">
    <property type="protein sequence ID" value="GMG75214.1"/>
    <property type="molecule type" value="Genomic_DNA"/>
</dbReference>
<organism evidence="2 3">
    <name type="scientific">Priestia megaterium</name>
    <name type="common">Bacillus megaterium</name>
    <dbReference type="NCBI Taxonomy" id="1404"/>
    <lineage>
        <taxon>Bacteria</taxon>
        <taxon>Bacillati</taxon>
        <taxon>Bacillota</taxon>
        <taxon>Bacilli</taxon>
        <taxon>Bacillales</taxon>
        <taxon>Bacillaceae</taxon>
        <taxon>Priestia</taxon>
    </lineage>
</organism>
<proteinExistence type="predicted"/>
<comment type="caution">
    <text evidence="2">The sequence shown here is derived from an EMBL/GenBank/DDBJ whole genome shotgun (WGS) entry which is preliminary data.</text>
</comment>